<evidence type="ECO:0008006" key="5">
    <source>
        <dbReference type="Google" id="ProtNLM"/>
    </source>
</evidence>
<keyword evidence="4" id="KW-1185">Reference proteome</keyword>
<evidence type="ECO:0000313" key="3">
    <source>
        <dbReference type="EMBL" id="RDX98013.1"/>
    </source>
</evidence>
<feature type="transmembrane region" description="Helical" evidence="2">
    <location>
        <begin position="59"/>
        <end position="78"/>
    </location>
</feature>
<sequence length="81" mass="8783">MQRLTWTALRSAGAKPRPTKVFHAVESSANNSKLNEANVEQISKESHSNAEPYKDMVETLLLVSTLIVTASVAACLAVPEM</sequence>
<name>A0A371H5S4_MUCPR</name>
<feature type="non-terminal residue" evidence="3">
    <location>
        <position position="1"/>
    </location>
</feature>
<dbReference type="Proteomes" id="UP000257109">
    <property type="component" value="Unassembled WGS sequence"/>
</dbReference>
<dbReference type="EMBL" id="QJKJ01003528">
    <property type="protein sequence ID" value="RDX98013.1"/>
    <property type="molecule type" value="Genomic_DNA"/>
</dbReference>
<accession>A0A371H5S4</accession>
<keyword evidence="2" id="KW-0812">Transmembrane</keyword>
<feature type="compositionally biased region" description="Polar residues" evidence="1">
    <location>
        <begin position="27"/>
        <end position="41"/>
    </location>
</feature>
<keyword evidence="2" id="KW-1133">Transmembrane helix</keyword>
<organism evidence="3 4">
    <name type="scientific">Mucuna pruriens</name>
    <name type="common">Velvet bean</name>
    <name type="synonym">Dolichos pruriens</name>
    <dbReference type="NCBI Taxonomy" id="157652"/>
    <lineage>
        <taxon>Eukaryota</taxon>
        <taxon>Viridiplantae</taxon>
        <taxon>Streptophyta</taxon>
        <taxon>Embryophyta</taxon>
        <taxon>Tracheophyta</taxon>
        <taxon>Spermatophyta</taxon>
        <taxon>Magnoliopsida</taxon>
        <taxon>eudicotyledons</taxon>
        <taxon>Gunneridae</taxon>
        <taxon>Pentapetalae</taxon>
        <taxon>rosids</taxon>
        <taxon>fabids</taxon>
        <taxon>Fabales</taxon>
        <taxon>Fabaceae</taxon>
        <taxon>Papilionoideae</taxon>
        <taxon>50 kb inversion clade</taxon>
        <taxon>NPAAA clade</taxon>
        <taxon>indigoferoid/millettioid clade</taxon>
        <taxon>Phaseoleae</taxon>
        <taxon>Mucuna</taxon>
    </lineage>
</organism>
<comment type="caution">
    <text evidence="3">The sequence shown here is derived from an EMBL/GenBank/DDBJ whole genome shotgun (WGS) entry which is preliminary data.</text>
</comment>
<reference evidence="3" key="1">
    <citation type="submission" date="2018-05" db="EMBL/GenBank/DDBJ databases">
        <title>Draft genome of Mucuna pruriens seed.</title>
        <authorList>
            <person name="Nnadi N.E."/>
            <person name="Vos R."/>
            <person name="Hasami M.H."/>
            <person name="Devisetty U.K."/>
            <person name="Aguiy J.C."/>
        </authorList>
    </citation>
    <scope>NUCLEOTIDE SEQUENCE [LARGE SCALE GENOMIC DNA]</scope>
    <source>
        <strain evidence="3">JCA_2017</strain>
    </source>
</reference>
<evidence type="ECO:0000313" key="4">
    <source>
        <dbReference type="Proteomes" id="UP000257109"/>
    </source>
</evidence>
<dbReference type="AlphaFoldDB" id="A0A371H5S4"/>
<feature type="region of interest" description="Disordered" evidence="1">
    <location>
        <begin position="26"/>
        <end position="50"/>
    </location>
</feature>
<protein>
    <recommendedName>
        <fullName evidence="5">PGG domain-containing protein</fullName>
    </recommendedName>
</protein>
<gene>
    <name evidence="3" type="ORF">CR513_19128</name>
</gene>
<evidence type="ECO:0000256" key="1">
    <source>
        <dbReference type="SAM" id="MobiDB-lite"/>
    </source>
</evidence>
<evidence type="ECO:0000256" key="2">
    <source>
        <dbReference type="SAM" id="Phobius"/>
    </source>
</evidence>
<keyword evidence="2" id="KW-0472">Membrane</keyword>
<proteinExistence type="predicted"/>